<organism evidence="2 3">
    <name type="scientific">Pseudocitrobacter faecalis</name>
    <dbReference type="NCBI Taxonomy" id="1398493"/>
    <lineage>
        <taxon>Bacteria</taxon>
        <taxon>Pseudomonadati</taxon>
        <taxon>Pseudomonadota</taxon>
        <taxon>Gammaproteobacteria</taxon>
        <taxon>Enterobacterales</taxon>
        <taxon>Enterobacteriaceae</taxon>
        <taxon>Pseudocitrobacter</taxon>
    </lineage>
</organism>
<sequence length="154" mass="16782">MFKKLILYLTLISSNFVVCLAADSEKILSEELVVNNFDIDEIAGLPHPVCTLSLAQKNDNPLYNYVEGGVCPKGGEGCPYSAIIKLNGRITILKKISTNKHTSVFKNDHVSIITTQNPVKGAAVEEEGSDVNAVIVIKTKHSEIKLNMFGYCGI</sequence>
<accession>A0ABX9G312</accession>
<gene>
    <name evidence="2" type="ORF">DFQ50_101369</name>
</gene>
<evidence type="ECO:0000313" key="2">
    <source>
        <dbReference type="EMBL" id="RBP14894.1"/>
    </source>
</evidence>
<name>A0ABX9G312_9ENTR</name>
<feature type="chain" id="PRO_5045187734" description="Adhesin" evidence="1">
    <location>
        <begin position="22"/>
        <end position="154"/>
    </location>
</feature>
<dbReference type="EMBL" id="QNRL01000001">
    <property type="protein sequence ID" value="RBP14894.1"/>
    <property type="molecule type" value="Genomic_DNA"/>
</dbReference>
<comment type="caution">
    <text evidence="2">The sequence shown here is derived from an EMBL/GenBank/DDBJ whole genome shotgun (WGS) entry which is preliminary data.</text>
</comment>
<evidence type="ECO:0008006" key="4">
    <source>
        <dbReference type="Google" id="ProtNLM"/>
    </source>
</evidence>
<dbReference type="Proteomes" id="UP000253201">
    <property type="component" value="Unassembled WGS sequence"/>
</dbReference>
<evidence type="ECO:0000256" key="1">
    <source>
        <dbReference type="SAM" id="SignalP"/>
    </source>
</evidence>
<feature type="signal peptide" evidence="1">
    <location>
        <begin position="1"/>
        <end position="21"/>
    </location>
</feature>
<dbReference type="RefSeq" id="WP_113856973.1">
    <property type="nucleotide sequence ID" value="NZ_QNRL01000001.1"/>
</dbReference>
<proteinExistence type="predicted"/>
<keyword evidence="1" id="KW-0732">Signal</keyword>
<evidence type="ECO:0000313" key="3">
    <source>
        <dbReference type="Proteomes" id="UP000253201"/>
    </source>
</evidence>
<keyword evidence="3" id="KW-1185">Reference proteome</keyword>
<reference evidence="2 3" key="1">
    <citation type="submission" date="2018-06" db="EMBL/GenBank/DDBJ databases">
        <title>Genomic Encyclopedia of Type Strains, Phase IV (KMG-IV): sequencing the most valuable type-strain genomes for metagenomic binning, comparative biology and taxonomic classification.</title>
        <authorList>
            <person name="Goeker M."/>
        </authorList>
    </citation>
    <scope>NUCLEOTIDE SEQUENCE [LARGE SCALE GENOMIC DNA]</scope>
    <source>
        <strain evidence="2 3">DSM 27453</strain>
    </source>
</reference>
<protein>
    <recommendedName>
        <fullName evidence="4">Adhesin</fullName>
    </recommendedName>
</protein>